<dbReference type="GO" id="GO:0005886">
    <property type="term" value="C:plasma membrane"/>
    <property type="evidence" value="ECO:0007669"/>
    <property type="project" value="TreeGrafter"/>
</dbReference>
<dbReference type="PROSITE" id="PS50212">
    <property type="entry name" value="RASGEF_NTER"/>
    <property type="match status" value="1"/>
</dbReference>
<dbReference type="SMART" id="SM00325">
    <property type="entry name" value="RhoGEF"/>
    <property type="match status" value="1"/>
</dbReference>
<dbReference type="Proteomes" id="UP000695562">
    <property type="component" value="Unassembled WGS sequence"/>
</dbReference>
<dbReference type="PANTHER" id="PTHR23113">
    <property type="entry name" value="GUANINE NUCLEOTIDE EXCHANGE FACTOR"/>
    <property type="match status" value="1"/>
</dbReference>
<accession>A0A8J4UYG4</accession>
<evidence type="ECO:0000256" key="6">
    <source>
        <dbReference type="SAM" id="MobiDB-lite"/>
    </source>
</evidence>
<feature type="repeat" description="RCC1" evidence="5">
    <location>
        <begin position="216"/>
        <end position="265"/>
    </location>
</feature>
<feature type="compositionally biased region" description="Basic and acidic residues" evidence="6">
    <location>
        <begin position="134"/>
        <end position="145"/>
    </location>
</feature>
<feature type="domain" description="N-terminal Ras-GEF" evidence="9">
    <location>
        <begin position="798"/>
        <end position="922"/>
    </location>
</feature>
<dbReference type="CDD" id="cd00155">
    <property type="entry name" value="RasGEF"/>
    <property type="match status" value="1"/>
</dbReference>
<evidence type="ECO:0000259" key="9">
    <source>
        <dbReference type="PROSITE" id="PS50212"/>
    </source>
</evidence>
<evidence type="ECO:0000256" key="4">
    <source>
        <dbReference type="PROSITE-ProRule" id="PRU00168"/>
    </source>
</evidence>
<feature type="compositionally biased region" description="Low complexity" evidence="6">
    <location>
        <begin position="931"/>
        <end position="943"/>
    </location>
</feature>
<dbReference type="PRINTS" id="PR00633">
    <property type="entry name" value="RCCNDNSATION"/>
</dbReference>
<protein>
    <recommendedName>
        <fullName evidence="12">Regulator of chromosome condensation domain-containing protein</fullName>
    </recommendedName>
</protein>
<dbReference type="SUPFAM" id="SSF48366">
    <property type="entry name" value="Ras GEF"/>
    <property type="match status" value="1"/>
</dbReference>
<sequence>MSVFTFGLGVNGALGLGDLESNERPQKVNFFSEINKRVKKVACGSYHTVFVTDDDELYISGLARDPKQGTTLFLGLDNSSNNNNGRLESSKSNSSSQLRDKIPSSERIPHTLSTRNLLENAPDSPIGSRNSGNLRKDHDDSKEEEHVDENETNITFQSSCSPLTASQFEVVPPTLCEPPKSTPVKIPTAFLDHSPSSIIKLVSLGNYHIVLLTEGGNVWSWGSNSNGQLGYPLEASQCNTPRMVELKCVKTIATGVKHTAAVTEWGELYMWGINSSGELGLGDTADRKVPTRVNKLKNEAVSIIACSSTHSACYTESGKMYLWGQISEEAGKIQTIPTNLPIHSYLDRELEGGSSYGGGGKIKQIVCGEWLVAVLTQMGEVFMWKVGGKPTPLRHVLDTHSVRSIAMGNFHLICVTDSGEVITCGRNRSGQLGRDVGSEGGGSIPGIVKELSFEGKGLNQDEFVLSIHAGEYHSVALVENTPKTKLALSLVRMQRNYLRQLNILFNVYYKNLMAFASPYDPALLQVISGAVSLPTKNPSSLTSSSSSSSLSDLAGSNLATSPSKGDGHVPISASSSTSSPGLLGGTNGTLKNRSYSILTIRNIFGISAPTRDMLNEDYVVTEDDIKEIFSDIESLVKLTENFLARLDSRMEYWDAERKFLGDLFLEENILGGYRVYIPFSDAYNTSCMTLFNTKRKSEKFTNIIKECEKKSKIFGIKLDHEFVKDQDLKGLLLAPLQNIPRIYIMLKELSIKTLPNHKDLDLLTQASVKFQVLLERMNQNFQFVDAVEILNCSSNEYGNPQIMGGSLDQLVDKLTHHNISDPYFRDVFLLTFRAFTNPLQLFDLLLPIFKRDPRNTRVINVITSWVVHHYYDFESDYLCDQSDISHQPSQLRFKLEQFIDTSVVENQQITQIKLQYLAQKKRFAASLANKTPSTATTDTAVSSPPTPTPATTPTANFSILDYQPIEVAHVLTTLCHQSFAAIDKREFLQQRWTKNKAPNIQALTEQFNRFSQVCITEILKTKNSKHRSTVIAHFISIAYSCFELNNIAGVATIIYGLNSAPISRLKKSWSKLTKESTQAFEYLDKIVTPLKNYISLRHLMTTIQPPCVPFLGIHLKDLTFIEEGNPSIIGGLINFYKQRKIYEVIFQISQYQQLAYSNLSKNPAILDFYLHSNVLDDKQAQKISSESE</sequence>
<dbReference type="Gene3D" id="1.10.840.10">
    <property type="entry name" value="Ras guanine-nucleotide exchange factors catalytic domain"/>
    <property type="match status" value="1"/>
</dbReference>
<reference evidence="10" key="1">
    <citation type="submission" date="2020-01" db="EMBL/GenBank/DDBJ databases">
        <title>Development of genomics and gene disruption for Polysphondylium violaceum indicates a role for the polyketide synthase stlB in stalk morphogenesis.</title>
        <authorList>
            <person name="Narita B."/>
            <person name="Kawabe Y."/>
            <person name="Kin K."/>
            <person name="Saito T."/>
            <person name="Gibbs R."/>
            <person name="Kuspa A."/>
            <person name="Muzny D."/>
            <person name="Queller D."/>
            <person name="Richards S."/>
            <person name="Strassman J."/>
            <person name="Sucgang R."/>
            <person name="Worley K."/>
            <person name="Schaap P."/>
        </authorList>
    </citation>
    <scope>NUCLEOTIDE SEQUENCE</scope>
    <source>
        <strain evidence="10">QSvi11</strain>
    </source>
</reference>
<proteinExistence type="predicted"/>
<feature type="repeat" description="RCC1" evidence="5">
    <location>
        <begin position="266"/>
        <end position="317"/>
    </location>
</feature>
<dbReference type="Pfam" id="PF00621">
    <property type="entry name" value="RhoGEF"/>
    <property type="match status" value="1"/>
</dbReference>
<dbReference type="InterPro" id="IPR019804">
    <property type="entry name" value="Ras_G-nucl-exch_fac_CS"/>
</dbReference>
<dbReference type="Pfam" id="PF00618">
    <property type="entry name" value="RasGEF_N"/>
    <property type="match status" value="1"/>
</dbReference>
<dbReference type="InterPro" id="IPR009091">
    <property type="entry name" value="RCC1/BLIP-II"/>
</dbReference>
<dbReference type="Gene3D" id="2.130.10.30">
    <property type="entry name" value="Regulator of chromosome condensation 1/beta-lactamase-inhibitor protein II"/>
    <property type="match status" value="3"/>
</dbReference>
<dbReference type="SMART" id="SM00229">
    <property type="entry name" value="RasGEFN"/>
    <property type="match status" value="1"/>
</dbReference>
<comment type="caution">
    <text evidence="10">The sequence shown here is derived from an EMBL/GenBank/DDBJ whole genome shotgun (WGS) entry which is preliminary data.</text>
</comment>
<gene>
    <name evidence="10" type="ORF">CYY_005961</name>
</gene>
<feature type="region of interest" description="Disordered" evidence="6">
    <location>
        <begin position="76"/>
        <end position="158"/>
    </location>
</feature>
<keyword evidence="11" id="KW-1185">Reference proteome</keyword>
<feature type="compositionally biased region" description="Low complexity" evidence="6">
    <location>
        <begin position="572"/>
        <end position="581"/>
    </location>
</feature>
<dbReference type="CDD" id="cd06224">
    <property type="entry name" value="REM"/>
    <property type="match status" value="1"/>
</dbReference>
<feature type="compositionally biased region" description="Basic and acidic residues" evidence="6">
    <location>
        <begin position="98"/>
        <end position="109"/>
    </location>
</feature>
<dbReference type="PROSITE" id="PS50012">
    <property type="entry name" value="RCC1_3"/>
    <property type="match status" value="4"/>
</dbReference>
<dbReference type="Pfam" id="PF00617">
    <property type="entry name" value="RasGEF"/>
    <property type="match status" value="1"/>
</dbReference>
<dbReference type="InterPro" id="IPR001895">
    <property type="entry name" value="RASGEF_cat_dom"/>
</dbReference>
<dbReference type="PROSITE" id="PS00720">
    <property type="entry name" value="RASGEF"/>
    <property type="match status" value="1"/>
</dbReference>
<dbReference type="InterPro" id="IPR036964">
    <property type="entry name" value="RASGEF_cat_dom_sf"/>
</dbReference>
<dbReference type="EMBL" id="AJWJ01000253">
    <property type="protein sequence ID" value="KAF2072720.1"/>
    <property type="molecule type" value="Genomic_DNA"/>
</dbReference>
<feature type="domain" description="DH" evidence="8">
    <location>
        <begin position="482"/>
        <end position="780"/>
    </location>
</feature>
<dbReference type="InterPro" id="IPR035899">
    <property type="entry name" value="DBL_dom_sf"/>
</dbReference>
<evidence type="ECO:0008006" key="12">
    <source>
        <dbReference type="Google" id="ProtNLM"/>
    </source>
</evidence>
<feature type="compositionally biased region" description="Low complexity" evidence="6">
    <location>
        <begin position="538"/>
        <end position="559"/>
    </location>
</feature>
<dbReference type="InterPro" id="IPR008937">
    <property type="entry name" value="Ras-like_GEF"/>
</dbReference>
<dbReference type="SMART" id="SM00147">
    <property type="entry name" value="RasGEF"/>
    <property type="match status" value="1"/>
</dbReference>
<keyword evidence="2" id="KW-0677">Repeat</keyword>
<feature type="repeat" description="RCC1" evidence="5">
    <location>
        <begin position="1"/>
        <end position="54"/>
    </location>
</feature>
<dbReference type="InterPro" id="IPR000651">
    <property type="entry name" value="Ras-like_Gua-exchang_fac_N"/>
</dbReference>
<evidence type="ECO:0000313" key="11">
    <source>
        <dbReference type="Proteomes" id="UP000695562"/>
    </source>
</evidence>
<dbReference type="PROSITE" id="PS00626">
    <property type="entry name" value="RCC1_2"/>
    <property type="match status" value="2"/>
</dbReference>
<dbReference type="Gene3D" id="1.20.870.10">
    <property type="entry name" value="Son of sevenless (SoS) protein Chain: S domain 1"/>
    <property type="match status" value="2"/>
</dbReference>
<evidence type="ECO:0000313" key="10">
    <source>
        <dbReference type="EMBL" id="KAF2072720.1"/>
    </source>
</evidence>
<feature type="region of interest" description="Disordered" evidence="6">
    <location>
        <begin position="538"/>
        <end position="585"/>
    </location>
</feature>
<evidence type="ECO:0000256" key="1">
    <source>
        <dbReference type="ARBA" id="ARBA00022658"/>
    </source>
</evidence>
<dbReference type="Pfam" id="PF00415">
    <property type="entry name" value="RCC1"/>
    <property type="match status" value="1"/>
</dbReference>
<dbReference type="InterPro" id="IPR000219">
    <property type="entry name" value="DH_dom"/>
</dbReference>
<dbReference type="AlphaFoldDB" id="A0A8J4UYG4"/>
<feature type="compositionally biased region" description="Low complexity" evidence="6">
    <location>
        <begin position="78"/>
        <end position="96"/>
    </location>
</feature>
<evidence type="ECO:0000256" key="5">
    <source>
        <dbReference type="PROSITE-ProRule" id="PRU00235"/>
    </source>
</evidence>
<dbReference type="PROSITE" id="PS50010">
    <property type="entry name" value="DH_2"/>
    <property type="match status" value="1"/>
</dbReference>
<feature type="region of interest" description="Disordered" evidence="6">
    <location>
        <begin position="929"/>
        <end position="952"/>
    </location>
</feature>
<dbReference type="Gene3D" id="1.20.900.10">
    <property type="entry name" value="Dbl homology (DH) domain"/>
    <property type="match status" value="1"/>
</dbReference>
<dbReference type="GO" id="GO:0007265">
    <property type="term" value="P:Ras protein signal transduction"/>
    <property type="evidence" value="ECO:0007669"/>
    <property type="project" value="TreeGrafter"/>
</dbReference>
<dbReference type="InterPro" id="IPR000408">
    <property type="entry name" value="Reg_chr_condens"/>
</dbReference>
<name>A0A8J4UYG4_9MYCE</name>
<dbReference type="SUPFAM" id="SSF50985">
    <property type="entry name" value="RCC1/BLIP-II"/>
    <property type="match status" value="1"/>
</dbReference>
<dbReference type="PROSITE" id="PS50009">
    <property type="entry name" value="RASGEF_CAT"/>
    <property type="match status" value="1"/>
</dbReference>
<dbReference type="PANTHER" id="PTHR23113:SF160">
    <property type="entry name" value="RAS GUANINE NUCLEOTIDE EXCHANGE FACTOR C"/>
    <property type="match status" value="1"/>
</dbReference>
<keyword evidence="3" id="KW-0175">Coiled coil</keyword>
<dbReference type="GO" id="GO:0005085">
    <property type="term" value="F:guanyl-nucleotide exchange factor activity"/>
    <property type="evidence" value="ECO:0007669"/>
    <property type="project" value="UniProtKB-KW"/>
</dbReference>
<dbReference type="Pfam" id="PF25390">
    <property type="entry name" value="WD40_RLD"/>
    <property type="match status" value="1"/>
</dbReference>
<evidence type="ECO:0000256" key="3">
    <source>
        <dbReference type="ARBA" id="ARBA00023054"/>
    </source>
</evidence>
<dbReference type="SUPFAM" id="SSF48065">
    <property type="entry name" value="DBL homology domain (DH-domain)"/>
    <property type="match status" value="1"/>
</dbReference>
<organism evidence="10 11">
    <name type="scientific">Polysphondylium violaceum</name>
    <dbReference type="NCBI Taxonomy" id="133409"/>
    <lineage>
        <taxon>Eukaryota</taxon>
        <taxon>Amoebozoa</taxon>
        <taxon>Evosea</taxon>
        <taxon>Eumycetozoa</taxon>
        <taxon>Dictyostelia</taxon>
        <taxon>Dictyosteliales</taxon>
        <taxon>Dictyosteliaceae</taxon>
        <taxon>Polysphondylium</taxon>
    </lineage>
</organism>
<dbReference type="InterPro" id="IPR058923">
    <property type="entry name" value="RCC1-like_dom"/>
</dbReference>
<feature type="domain" description="Ras-GEF" evidence="7">
    <location>
        <begin position="963"/>
        <end position="1185"/>
    </location>
</feature>
<keyword evidence="1 4" id="KW-0344">Guanine-nucleotide releasing factor</keyword>
<dbReference type="OrthoDB" id="10254377at2759"/>
<dbReference type="InterPro" id="IPR023578">
    <property type="entry name" value="Ras_GEF_dom_sf"/>
</dbReference>
<evidence type="ECO:0000259" key="8">
    <source>
        <dbReference type="PROSITE" id="PS50010"/>
    </source>
</evidence>
<feature type="repeat" description="RCC1" evidence="5">
    <location>
        <begin position="419"/>
        <end position="480"/>
    </location>
</feature>
<evidence type="ECO:0000256" key="2">
    <source>
        <dbReference type="ARBA" id="ARBA00022737"/>
    </source>
</evidence>
<evidence type="ECO:0000259" key="7">
    <source>
        <dbReference type="PROSITE" id="PS50009"/>
    </source>
</evidence>